<feature type="domain" description="HTH lysR-type" evidence="6">
    <location>
        <begin position="1"/>
        <end position="58"/>
    </location>
</feature>
<comment type="similarity">
    <text evidence="1">Belongs to the LysR transcriptional regulatory family.</text>
</comment>
<dbReference type="Proteomes" id="UP000199173">
    <property type="component" value="Unassembled WGS sequence"/>
</dbReference>
<keyword evidence="9" id="KW-1185">Reference proteome</keyword>
<dbReference type="InterPro" id="IPR036390">
    <property type="entry name" value="WH_DNA-bd_sf"/>
</dbReference>
<dbReference type="EMBL" id="FOYJ01000001">
    <property type="protein sequence ID" value="SFQ96709.1"/>
    <property type="molecule type" value="Genomic_DNA"/>
</dbReference>
<evidence type="ECO:0000256" key="5">
    <source>
        <dbReference type="ARBA" id="ARBA00023163"/>
    </source>
</evidence>
<evidence type="ECO:0000256" key="3">
    <source>
        <dbReference type="ARBA" id="ARBA00023125"/>
    </source>
</evidence>
<dbReference type="CDD" id="cd05466">
    <property type="entry name" value="PBP2_LTTR_substrate"/>
    <property type="match status" value="1"/>
</dbReference>
<dbReference type="GO" id="GO:0032993">
    <property type="term" value="C:protein-DNA complex"/>
    <property type="evidence" value="ECO:0007669"/>
    <property type="project" value="TreeGrafter"/>
</dbReference>
<evidence type="ECO:0000256" key="4">
    <source>
        <dbReference type="ARBA" id="ARBA00023159"/>
    </source>
</evidence>
<evidence type="ECO:0000313" key="8">
    <source>
        <dbReference type="EMBL" id="SFT38140.1"/>
    </source>
</evidence>
<evidence type="ECO:0000313" key="10">
    <source>
        <dbReference type="Proteomes" id="UP000199173"/>
    </source>
</evidence>
<dbReference type="Pfam" id="PF00126">
    <property type="entry name" value="HTH_1"/>
    <property type="match status" value="1"/>
</dbReference>
<dbReference type="FunFam" id="1.10.10.10:FF:000001">
    <property type="entry name" value="LysR family transcriptional regulator"/>
    <property type="match status" value="1"/>
</dbReference>
<dbReference type="Gene3D" id="1.10.10.10">
    <property type="entry name" value="Winged helix-like DNA-binding domain superfamily/Winged helix DNA-binding domain"/>
    <property type="match status" value="1"/>
</dbReference>
<dbReference type="PROSITE" id="PS50931">
    <property type="entry name" value="HTH_LYSR"/>
    <property type="match status" value="1"/>
</dbReference>
<dbReference type="GO" id="GO:0003677">
    <property type="term" value="F:DNA binding"/>
    <property type="evidence" value="ECO:0007669"/>
    <property type="project" value="UniProtKB-KW"/>
</dbReference>
<dbReference type="Pfam" id="PF03466">
    <property type="entry name" value="LysR_substrate"/>
    <property type="match status" value="1"/>
</dbReference>
<gene>
    <name evidence="8" type="ORF">SAMN03159428_00286</name>
    <name evidence="7" type="ORF">SAMN03159514_00287</name>
</gene>
<comment type="caution">
    <text evidence="7">The sequence shown here is derived from an EMBL/GenBank/DDBJ whole genome shotgun (WGS) entry which is preliminary data.</text>
</comment>
<keyword evidence="4" id="KW-0010">Activator</keyword>
<name>A0AAX2ELL9_9ENTR</name>
<evidence type="ECO:0000313" key="7">
    <source>
        <dbReference type="EMBL" id="SFQ96709.1"/>
    </source>
</evidence>
<evidence type="ECO:0000313" key="9">
    <source>
        <dbReference type="Proteomes" id="UP000198760"/>
    </source>
</evidence>
<accession>A0AAX2ELL9</accession>
<dbReference type="RefSeq" id="WP_072438199.1">
    <property type="nucleotide sequence ID" value="NZ_FONC01000001.1"/>
</dbReference>
<evidence type="ECO:0000259" key="6">
    <source>
        <dbReference type="PROSITE" id="PS50931"/>
    </source>
</evidence>
<dbReference type="GO" id="GO:0003700">
    <property type="term" value="F:DNA-binding transcription factor activity"/>
    <property type="evidence" value="ECO:0007669"/>
    <property type="project" value="InterPro"/>
</dbReference>
<dbReference type="SUPFAM" id="SSF53850">
    <property type="entry name" value="Periplasmic binding protein-like II"/>
    <property type="match status" value="1"/>
</dbReference>
<keyword evidence="5" id="KW-0804">Transcription</keyword>
<dbReference type="InterPro" id="IPR036388">
    <property type="entry name" value="WH-like_DNA-bd_sf"/>
</dbReference>
<dbReference type="PANTHER" id="PTHR30346:SF26">
    <property type="entry name" value="HYDROGEN PEROXIDE-INDUCIBLE GENES ACTIVATOR"/>
    <property type="match status" value="1"/>
</dbReference>
<dbReference type="Proteomes" id="UP000198760">
    <property type="component" value="Unassembled WGS sequence"/>
</dbReference>
<reference evidence="9 10" key="1">
    <citation type="submission" date="2016-10" db="EMBL/GenBank/DDBJ databases">
        <authorList>
            <person name="Varghese N."/>
            <person name="Submissions S."/>
        </authorList>
    </citation>
    <scope>NUCLEOTIDE SEQUENCE [LARGE SCALE GENOMIC DNA]</scope>
    <source>
        <strain evidence="8 9">NFIX06</strain>
        <strain evidence="7 10">NFIX08</strain>
    </source>
</reference>
<dbReference type="InterPro" id="IPR000847">
    <property type="entry name" value="LysR_HTH_N"/>
</dbReference>
<keyword evidence="3" id="KW-0238">DNA-binding</keyword>
<evidence type="ECO:0000256" key="2">
    <source>
        <dbReference type="ARBA" id="ARBA00023015"/>
    </source>
</evidence>
<keyword evidence="2" id="KW-0805">Transcription regulation</keyword>
<dbReference type="AlphaFoldDB" id="A0AAX2ELL9"/>
<sequence>MNSRSLEYLAALAKYNHFQHAADECNVTQSTLSIQLKKLEQELGAPLLDRSNKRVKFTTMGIRVVKQTHVILKELERLREMASKPHMYGIQNIRIGIMPSVSTNIFKYAVELCDNFPSKIELQFNEADPEKLFSMMKTGALECAIMDKQPRNSDFFECASFDEPLIIGVGARHQYALSESLEQAELKKLKILVPEYGNNLHDPIMSFCDQYGLFAEIGSVGMNIETLRWRISMSDYVSFFPYFSALDKNDTRLKYIRLNHFNPKRKIIFLSQREPVVKKFTELLIKKMTNALIE</sequence>
<dbReference type="PANTHER" id="PTHR30346">
    <property type="entry name" value="TRANSCRIPTIONAL DUAL REGULATOR HCAR-RELATED"/>
    <property type="match status" value="1"/>
</dbReference>
<dbReference type="Gene3D" id="3.40.190.10">
    <property type="entry name" value="Periplasmic binding protein-like II"/>
    <property type="match status" value="2"/>
</dbReference>
<dbReference type="SUPFAM" id="SSF46785">
    <property type="entry name" value="Winged helix' DNA-binding domain"/>
    <property type="match status" value="1"/>
</dbReference>
<dbReference type="PRINTS" id="PR00039">
    <property type="entry name" value="HTHLYSR"/>
</dbReference>
<evidence type="ECO:0000256" key="1">
    <source>
        <dbReference type="ARBA" id="ARBA00009437"/>
    </source>
</evidence>
<dbReference type="EMBL" id="FPAV01000001">
    <property type="protein sequence ID" value="SFT38140.1"/>
    <property type="molecule type" value="Genomic_DNA"/>
</dbReference>
<dbReference type="InterPro" id="IPR005119">
    <property type="entry name" value="LysR_subst-bd"/>
</dbReference>
<organism evidence="7 10">
    <name type="scientific">Kosakonia radicincitans</name>
    <dbReference type="NCBI Taxonomy" id="283686"/>
    <lineage>
        <taxon>Bacteria</taxon>
        <taxon>Pseudomonadati</taxon>
        <taxon>Pseudomonadota</taxon>
        <taxon>Gammaproteobacteria</taxon>
        <taxon>Enterobacterales</taxon>
        <taxon>Enterobacteriaceae</taxon>
        <taxon>Kosakonia</taxon>
    </lineage>
</organism>
<proteinExistence type="inferred from homology"/>
<protein>
    <submittedName>
        <fullName evidence="7">LysR family transcriptional regulator, hydrogen peroxide-inducible genes activator</fullName>
    </submittedName>
</protein>